<sequence length="231" mass="26020">MFCVSAPAYCGPLHVGYASAQSQMKIVGLAKANVNQIFATSNQKFESPSHQNAQTPKLEPFSRDKVTRGIREPSLLRKAEKGIMDRCSTLEGEESFSCWETFFEFEKMKEESENLCNVSSSEDGISDCQPLEQMENLVRQSGGVKSLIGNVSMIAKMPKLQKEAQSKEQIPMPSSSSPVSDANSPKERPFLEPDELPKSQEELEEEERERMPDSPYTKMLRRFSEFTSSTW</sequence>
<accession>A9NTK4</accession>
<dbReference type="PANTHER" id="PTHR36345">
    <property type="entry name" value="CCG-BINDING PROTEIN 1"/>
    <property type="match status" value="1"/>
</dbReference>
<name>A9NTK4_PICSI</name>
<protein>
    <submittedName>
        <fullName evidence="2">Uncharacterized protein</fullName>
    </submittedName>
</protein>
<reference evidence="2" key="1">
    <citation type="journal article" date="2008" name="BMC Genomics">
        <title>A conifer genomics resource of 200,000 spruce (Picea spp.) ESTs and 6,464 high-quality, sequence-finished full-length cDNAs for Sitka spruce (Picea sitchensis).</title>
        <authorList>
            <person name="Ralph S.G."/>
            <person name="Chun H.J."/>
            <person name="Kolosova N."/>
            <person name="Cooper D."/>
            <person name="Oddy C."/>
            <person name="Ritland C.E."/>
            <person name="Kirkpatrick R."/>
            <person name="Moore R."/>
            <person name="Barber S."/>
            <person name="Holt R.A."/>
            <person name="Jones S.J."/>
            <person name="Marra M.A."/>
            <person name="Douglas C.J."/>
            <person name="Ritland K."/>
            <person name="Bohlmann J."/>
        </authorList>
    </citation>
    <scope>NUCLEOTIDE SEQUENCE</scope>
    <source>
        <tissue evidence="2">Green portion of the leader tissue</tissue>
    </source>
</reference>
<feature type="compositionally biased region" description="Basic and acidic residues" evidence="1">
    <location>
        <begin position="184"/>
        <end position="201"/>
    </location>
</feature>
<organism evidence="2">
    <name type="scientific">Picea sitchensis</name>
    <name type="common">Sitka spruce</name>
    <name type="synonym">Pinus sitchensis</name>
    <dbReference type="NCBI Taxonomy" id="3332"/>
    <lineage>
        <taxon>Eukaryota</taxon>
        <taxon>Viridiplantae</taxon>
        <taxon>Streptophyta</taxon>
        <taxon>Embryophyta</taxon>
        <taxon>Tracheophyta</taxon>
        <taxon>Spermatophyta</taxon>
        <taxon>Pinopsida</taxon>
        <taxon>Pinidae</taxon>
        <taxon>Conifers I</taxon>
        <taxon>Pinales</taxon>
        <taxon>Pinaceae</taxon>
        <taxon>Picea</taxon>
    </lineage>
</organism>
<feature type="compositionally biased region" description="Low complexity" evidence="1">
    <location>
        <begin position="171"/>
        <end position="183"/>
    </location>
</feature>
<dbReference type="AlphaFoldDB" id="A9NTK4"/>
<proteinExistence type="evidence at transcript level"/>
<evidence type="ECO:0000256" key="1">
    <source>
        <dbReference type="SAM" id="MobiDB-lite"/>
    </source>
</evidence>
<dbReference type="InterPro" id="IPR037502">
    <property type="entry name" value="CBP1"/>
</dbReference>
<dbReference type="GO" id="GO:0036033">
    <property type="term" value="F:mediator complex binding"/>
    <property type="evidence" value="ECO:0007669"/>
    <property type="project" value="InterPro"/>
</dbReference>
<dbReference type="GO" id="GO:0005634">
    <property type="term" value="C:nucleus"/>
    <property type="evidence" value="ECO:0007669"/>
    <property type="project" value="TreeGrafter"/>
</dbReference>
<dbReference type="GO" id="GO:0010183">
    <property type="term" value="P:pollen tube guidance"/>
    <property type="evidence" value="ECO:0007669"/>
    <property type="project" value="InterPro"/>
</dbReference>
<evidence type="ECO:0000313" key="2">
    <source>
        <dbReference type="EMBL" id="ABK23965.1"/>
    </source>
</evidence>
<dbReference type="GO" id="GO:0005829">
    <property type="term" value="C:cytosol"/>
    <property type="evidence" value="ECO:0007669"/>
    <property type="project" value="TreeGrafter"/>
</dbReference>
<dbReference type="PANTHER" id="PTHR36345:SF1">
    <property type="entry name" value="CCG-BINDING PROTEIN 1"/>
    <property type="match status" value="1"/>
</dbReference>
<dbReference type="EMBL" id="EF084653">
    <property type="protein sequence ID" value="ABK23965.1"/>
    <property type="molecule type" value="mRNA"/>
</dbReference>
<feature type="region of interest" description="Disordered" evidence="1">
    <location>
        <begin position="160"/>
        <end position="231"/>
    </location>
</feature>